<accession>A0ABV1G642</accession>
<dbReference type="CDD" id="cd00077">
    <property type="entry name" value="HDc"/>
    <property type="match status" value="1"/>
</dbReference>
<keyword evidence="8" id="KW-0378">Hydrolase</keyword>
<evidence type="ECO:0000256" key="9">
    <source>
        <dbReference type="ARBA" id="ARBA00022840"/>
    </source>
</evidence>
<dbReference type="EMBL" id="JBBMFF010000198">
    <property type="protein sequence ID" value="MEQ2510878.1"/>
    <property type="molecule type" value="Genomic_DNA"/>
</dbReference>
<evidence type="ECO:0000256" key="10">
    <source>
        <dbReference type="ARBA" id="ARBA00023004"/>
    </source>
</evidence>
<dbReference type="SUPFAM" id="SSF109604">
    <property type="entry name" value="HD-domain/PDEase-like"/>
    <property type="match status" value="1"/>
</dbReference>
<evidence type="ECO:0000313" key="17">
    <source>
        <dbReference type="Proteomes" id="UP001491552"/>
    </source>
</evidence>
<dbReference type="SMART" id="SM00471">
    <property type="entry name" value="HDc"/>
    <property type="match status" value="1"/>
</dbReference>
<comment type="function">
    <text evidence="1 14">Catalyzes the reversible adenylation of nicotinate mononucleotide (NaMN) to nicotinic acid adenine dinucleotide (NaAD).</text>
</comment>
<comment type="catalytic activity">
    <reaction evidence="13">
        <text>P(1),P(4)-bis(5'-adenosyl) tetraphosphate + H2O = 2 ADP + 2 H(+)</text>
        <dbReference type="Rhea" id="RHEA:24252"/>
        <dbReference type="ChEBI" id="CHEBI:15377"/>
        <dbReference type="ChEBI" id="CHEBI:15378"/>
        <dbReference type="ChEBI" id="CHEBI:58141"/>
        <dbReference type="ChEBI" id="CHEBI:456216"/>
        <dbReference type="EC" id="3.6.1.41"/>
    </reaction>
</comment>
<dbReference type="InterPro" id="IPR014729">
    <property type="entry name" value="Rossmann-like_a/b/a_fold"/>
</dbReference>
<keyword evidence="17" id="KW-1185">Reference proteome</keyword>
<evidence type="ECO:0000256" key="12">
    <source>
        <dbReference type="ARBA" id="ARBA00048721"/>
    </source>
</evidence>
<evidence type="ECO:0000259" key="15">
    <source>
        <dbReference type="PROSITE" id="PS51831"/>
    </source>
</evidence>
<name>A0ABV1G642_9FIRM</name>
<dbReference type="Pfam" id="PF01467">
    <property type="entry name" value="CTP_transf_like"/>
    <property type="match status" value="1"/>
</dbReference>
<keyword evidence="3 14" id="KW-0662">Pyridine nucleotide biosynthesis</keyword>
<feature type="domain" description="HD" evidence="15">
    <location>
        <begin position="225"/>
        <end position="339"/>
    </location>
</feature>
<dbReference type="InterPro" id="IPR005248">
    <property type="entry name" value="NadD/NMNAT"/>
</dbReference>
<evidence type="ECO:0000256" key="13">
    <source>
        <dbReference type="ARBA" id="ARBA00049417"/>
    </source>
</evidence>
<dbReference type="Gene3D" id="1.10.3210.10">
    <property type="entry name" value="Hypothetical protein af1432"/>
    <property type="match status" value="1"/>
</dbReference>
<evidence type="ECO:0000256" key="14">
    <source>
        <dbReference type="HAMAP-Rule" id="MF_00244"/>
    </source>
</evidence>
<comment type="pathway">
    <text evidence="2 14">Cofactor biosynthesis; NAD(+) biosynthesis; deamido-NAD(+) from nicotinate D-ribonucleotide: step 1/1.</text>
</comment>
<dbReference type="HAMAP" id="MF_00244">
    <property type="entry name" value="NaMN_adenylyltr"/>
    <property type="match status" value="1"/>
</dbReference>
<dbReference type="InterPro" id="IPR006674">
    <property type="entry name" value="HD_domain"/>
</dbReference>
<protein>
    <recommendedName>
        <fullName evidence="14">Probable nicotinate-nucleotide adenylyltransferase</fullName>
        <ecNumber evidence="14">2.7.7.18</ecNumber>
    </recommendedName>
    <alternativeName>
        <fullName evidence="14">Deamido-NAD(+) diphosphorylase</fullName>
    </alternativeName>
    <alternativeName>
        <fullName evidence="14">Deamido-NAD(+) pyrophosphorylase</fullName>
    </alternativeName>
    <alternativeName>
        <fullName evidence="14">Nicotinate mononucleotide adenylyltransferase</fullName>
        <shortName evidence="14">NaMN adenylyltransferase</shortName>
    </alternativeName>
</protein>
<gene>
    <name evidence="14 16" type="primary">nadD</name>
    <name evidence="16" type="ORF">WMO66_06410</name>
</gene>
<dbReference type="CDD" id="cd02165">
    <property type="entry name" value="NMNAT"/>
    <property type="match status" value="1"/>
</dbReference>
<evidence type="ECO:0000256" key="2">
    <source>
        <dbReference type="ARBA" id="ARBA00005019"/>
    </source>
</evidence>
<keyword evidence="4 14" id="KW-0808">Transferase</keyword>
<dbReference type="InterPro" id="IPR003607">
    <property type="entry name" value="HD/PDEase_dom"/>
</dbReference>
<dbReference type="NCBIfam" id="TIGR00488">
    <property type="entry name" value="bis(5'-nucleosyl)-tetraphosphatase (symmetrical) YqeK"/>
    <property type="match status" value="1"/>
</dbReference>
<evidence type="ECO:0000256" key="1">
    <source>
        <dbReference type="ARBA" id="ARBA00002324"/>
    </source>
</evidence>
<dbReference type="Gene3D" id="3.40.50.620">
    <property type="entry name" value="HUPs"/>
    <property type="match status" value="1"/>
</dbReference>
<dbReference type="PANTHER" id="PTHR39321">
    <property type="entry name" value="NICOTINATE-NUCLEOTIDE ADENYLYLTRANSFERASE-RELATED"/>
    <property type="match status" value="1"/>
</dbReference>
<evidence type="ECO:0000256" key="5">
    <source>
        <dbReference type="ARBA" id="ARBA00022695"/>
    </source>
</evidence>
<keyword evidence="7 14" id="KW-0547">Nucleotide-binding</keyword>
<proteinExistence type="inferred from homology"/>
<dbReference type="Proteomes" id="UP001491552">
    <property type="component" value="Unassembled WGS sequence"/>
</dbReference>
<evidence type="ECO:0000256" key="3">
    <source>
        <dbReference type="ARBA" id="ARBA00022642"/>
    </source>
</evidence>
<dbReference type="RefSeq" id="WP_349135565.1">
    <property type="nucleotide sequence ID" value="NZ_JBBMFF010000198.1"/>
</dbReference>
<keyword evidence="6" id="KW-0479">Metal-binding</keyword>
<dbReference type="InterPro" id="IPR005249">
    <property type="entry name" value="YqeK"/>
</dbReference>
<organism evidence="16 17">
    <name type="scientific">Faecousia intestinalis</name>
    <dbReference type="NCBI Taxonomy" id="3133167"/>
    <lineage>
        <taxon>Bacteria</taxon>
        <taxon>Bacillati</taxon>
        <taxon>Bacillota</taxon>
        <taxon>Clostridia</taxon>
        <taxon>Eubacteriales</taxon>
        <taxon>Oscillospiraceae</taxon>
        <taxon>Faecousia</taxon>
    </lineage>
</organism>
<dbReference type="NCBIfam" id="TIGR00482">
    <property type="entry name" value="nicotinate (nicotinamide) nucleotide adenylyltransferase"/>
    <property type="match status" value="1"/>
</dbReference>
<evidence type="ECO:0000256" key="4">
    <source>
        <dbReference type="ARBA" id="ARBA00022679"/>
    </source>
</evidence>
<keyword evidence="11 14" id="KW-0520">NAD</keyword>
<evidence type="ECO:0000256" key="8">
    <source>
        <dbReference type="ARBA" id="ARBA00022801"/>
    </source>
</evidence>
<comment type="catalytic activity">
    <reaction evidence="12 14">
        <text>nicotinate beta-D-ribonucleotide + ATP + H(+) = deamido-NAD(+) + diphosphate</text>
        <dbReference type="Rhea" id="RHEA:22860"/>
        <dbReference type="ChEBI" id="CHEBI:15378"/>
        <dbReference type="ChEBI" id="CHEBI:30616"/>
        <dbReference type="ChEBI" id="CHEBI:33019"/>
        <dbReference type="ChEBI" id="CHEBI:57502"/>
        <dbReference type="ChEBI" id="CHEBI:58437"/>
        <dbReference type="EC" id="2.7.7.18"/>
    </reaction>
</comment>
<evidence type="ECO:0000256" key="7">
    <source>
        <dbReference type="ARBA" id="ARBA00022741"/>
    </source>
</evidence>
<evidence type="ECO:0000256" key="6">
    <source>
        <dbReference type="ARBA" id="ARBA00022723"/>
    </source>
</evidence>
<dbReference type="PANTHER" id="PTHR39321:SF3">
    <property type="entry name" value="PHOSPHOPANTETHEINE ADENYLYLTRANSFERASE"/>
    <property type="match status" value="1"/>
</dbReference>
<dbReference type="SUPFAM" id="SSF52374">
    <property type="entry name" value="Nucleotidylyl transferase"/>
    <property type="match status" value="1"/>
</dbReference>
<keyword evidence="5 14" id="KW-0548">Nucleotidyltransferase</keyword>
<dbReference type="EC" id="2.7.7.18" evidence="14"/>
<dbReference type="PROSITE" id="PS51831">
    <property type="entry name" value="HD"/>
    <property type="match status" value="1"/>
</dbReference>
<evidence type="ECO:0000256" key="11">
    <source>
        <dbReference type="ARBA" id="ARBA00023027"/>
    </source>
</evidence>
<dbReference type="InterPro" id="IPR004821">
    <property type="entry name" value="Cyt_trans-like"/>
</dbReference>
<evidence type="ECO:0000313" key="16">
    <source>
        <dbReference type="EMBL" id="MEQ2510878.1"/>
    </source>
</evidence>
<dbReference type="Pfam" id="PF01966">
    <property type="entry name" value="HD"/>
    <property type="match status" value="1"/>
</dbReference>
<reference evidence="16 17" key="1">
    <citation type="submission" date="2024-03" db="EMBL/GenBank/DDBJ databases">
        <title>Human intestinal bacterial collection.</title>
        <authorList>
            <person name="Pauvert C."/>
            <person name="Hitch T.C.A."/>
            <person name="Clavel T."/>
        </authorList>
    </citation>
    <scope>NUCLEOTIDE SEQUENCE [LARGE SCALE GENOMIC DNA]</scope>
    <source>
        <strain evidence="16 17">CLA-AA-H192</strain>
    </source>
</reference>
<dbReference type="GO" id="GO:0004515">
    <property type="term" value="F:nicotinate-nucleotide adenylyltransferase activity"/>
    <property type="evidence" value="ECO:0007669"/>
    <property type="project" value="UniProtKB-EC"/>
</dbReference>
<comment type="caution">
    <text evidence="16">The sequence shown here is derived from an EMBL/GenBank/DDBJ whole genome shotgun (WGS) entry which is preliminary data.</text>
</comment>
<keyword evidence="9 14" id="KW-0067">ATP-binding</keyword>
<sequence length="397" mass="43722">MANIGIFGGSFNPPHRGHLLAAAEFQRRLGLDRVILMPAALPPHKALAAGSPDAHTRLELTRLAAQDLPFAEVSDLELHRSGASYTADTLEELHRQYPNDHLWFLMGTDMLLTFAQWHAPERIAKLASLAVAHRGKDDGRTLREAAQQLRDRFGADVVLVENDFLPYSSTIARAMLAFRCGEDYLEPAVYDAVCMQGLYHTRSDLRGLPLDALARIALPLHDPKRVPHVLGCSHTAAELAARFGEDPGPARRAGLLHDVTKALPGPEQLKLCDKYGMMLDTFERSHPKLLHAKSGAAVAGAVFGESAAVQSAICWHTTGRPDMTLLQKVLYLADYMEPNRDFPGVERLRALAEHDLDEAVLLGLEMSLDLLTETGQPIDVNSRAARDFLKSERTKSE</sequence>
<comment type="similarity">
    <text evidence="14">Belongs to the NadD family.</text>
</comment>
<keyword evidence="10" id="KW-0408">Iron</keyword>